<comment type="caution">
    <text evidence="11">The sequence shown here is derived from an EMBL/GenBank/DDBJ whole genome shotgun (WGS) entry which is preliminary data.</text>
</comment>
<keyword evidence="7 9" id="KW-0811">Translocation</keyword>
<dbReference type="RefSeq" id="WP_123303921.1">
    <property type="nucleotide sequence ID" value="NZ_RKHK01000001.1"/>
</dbReference>
<evidence type="ECO:0000256" key="6">
    <source>
        <dbReference type="ARBA" id="ARBA00022989"/>
    </source>
</evidence>
<protein>
    <recommendedName>
        <fullName evidence="9">Protein translocase subunit SecE</fullName>
    </recommendedName>
</protein>
<keyword evidence="8 9" id="KW-0472">Membrane</keyword>
<accession>A0A3N2BE33</accession>
<evidence type="ECO:0000256" key="2">
    <source>
        <dbReference type="ARBA" id="ARBA00022448"/>
    </source>
</evidence>
<feature type="region of interest" description="Disordered" evidence="10">
    <location>
        <begin position="1"/>
        <end position="22"/>
    </location>
</feature>
<dbReference type="AlphaFoldDB" id="A0A3N2BE33"/>
<evidence type="ECO:0000256" key="5">
    <source>
        <dbReference type="ARBA" id="ARBA00022927"/>
    </source>
</evidence>
<evidence type="ECO:0000313" key="11">
    <source>
        <dbReference type="EMBL" id="ROR73510.1"/>
    </source>
</evidence>
<reference evidence="11 12" key="1">
    <citation type="submission" date="2018-11" db="EMBL/GenBank/DDBJ databases">
        <title>Sequencing the genomes of 1000 actinobacteria strains.</title>
        <authorList>
            <person name="Klenk H.-P."/>
        </authorList>
    </citation>
    <scope>NUCLEOTIDE SEQUENCE [LARGE SCALE GENOMIC DNA]</scope>
    <source>
        <strain evidence="11 12">DSM 11294</strain>
    </source>
</reference>
<dbReference type="OrthoDB" id="9805743at2"/>
<evidence type="ECO:0000256" key="9">
    <source>
        <dbReference type="HAMAP-Rule" id="MF_00422"/>
    </source>
</evidence>
<keyword evidence="3 9" id="KW-1003">Cell membrane</keyword>
<name>A0A3N2BE33_9MICO</name>
<dbReference type="Proteomes" id="UP000280668">
    <property type="component" value="Unassembled WGS sequence"/>
</dbReference>
<dbReference type="NCBIfam" id="TIGR00964">
    <property type="entry name" value="secE_bact"/>
    <property type="match status" value="1"/>
</dbReference>
<dbReference type="InterPro" id="IPR038379">
    <property type="entry name" value="SecE_sf"/>
</dbReference>
<sequence length="86" mass="9451">MSESASATPGRPGDATGAADAKKPGFFGRIILFVRQVIGELKKVVQPTRNELWTFFLVVLVFVAVIMTYVGLLDLAFTRLAFWVFG</sequence>
<dbReference type="GO" id="GO:0006605">
    <property type="term" value="P:protein targeting"/>
    <property type="evidence" value="ECO:0007669"/>
    <property type="project" value="UniProtKB-UniRule"/>
</dbReference>
<keyword evidence="4 9" id="KW-0812">Transmembrane</keyword>
<dbReference type="GO" id="GO:0009306">
    <property type="term" value="P:protein secretion"/>
    <property type="evidence" value="ECO:0007669"/>
    <property type="project" value="UniProtKB-UniRule"/>
</dbReference>
<comment type="similarity">
    <text evidence="9">Belongs to the SecE/SEC61-gamma family.</text>
</comment>
<comment type="subunit">
    <text evidence="9">Component of the Sec protein translocase complex. Heterotrimer consisting of SecY, SecE and SecG subunits. The heterotrimers can form oligomers, although 1 heterotrimer is thought to be able to translocate proteins. Interacts with the ribosome. Interacts with SecDF, and other proteins may be involved. Interacts with SecA.</text>
</comment>
<evidence type="ECO:0000256" key="1">
    <source>
        <dbReference type="ARBA" id="ARBA00004370"/>
    </source>
</evidence>
<evidence type="ECO:0000256" key="4">
    <source>
        <dbReference type="ARBA" id="ARBA00022692"/>
    </source>
</evidence>
<dbReference type="PANTHER" id="PTHR33910">
    <property type="entry name" value="PROTEIN TRANSLOCASE SUBUNIT SECE"/>
    <property type="match status" value="1"/>
</dbReference>
<dbReference type="Gene3D" id="1.20.5.1030">
    <property type="entry name" value="Preprotein translocase secy subunit"/>
    <property type="match status" value="1"/>
</dbReference>
<dbReference type="InterPro" id="IPR005807">
    <property type="entry name" value="SecE_bac"/>
</dbReference>
<dbReference type="Pfam" id="PF00584">
    <property type="entry name" value="SecE"/>
    <property type="match status" value="1"/>
</dbReference>
<feature type="transmembrane region" description="Helical" evidence="9">
    <location>
        <begin position="52"/>
        <end position="72"/>
    </location>
</feature>
<comment type="function">
    <text evidence="9">Essential subunit of the Sec protein translocation channel SecYEG. Clamps together the 2 halves of SecY. May contact the channel plug during translocation.</text>
</comment>
<keyword evidence="12" id="KW-1185">Reference proteome</keyword>
<keyword evidence="5 9" id="KW-0653">Protein transport</keyword>
<keyword evidence="2 9" id="KW-0813">Transport</keyword>
<dbReference type="GO" id="GO:0008320">
    <property type="term" value="F:protein transmembrane transporter activity"/>
    <property type="evidence" value="ECO:0007669"/>
    <property type="project" value="UniProtKB-UniRule"/>
</dbReference>
<dbReference type="GO" id="GO:0065002">
    <property type="term" value="P:intracellular protein transmembrane transport"/>
    <property type="evidence" value="ECO:0007669"/>
    <property type="project" value="UniProtKB-UniRule"/>
</dbReference>
<evidence type="ECO:0000256" key="3">
    <source>
        <dbReference type="ARBA" id="ARBA00022475"/>
    </source>
</evidence>
<evidence type="ECO:0000313" key="12">
    <source>
        <dbReference type="Proteomes" id="UP000280668"/>
    </source>
</evidence>
<evidence type="ECO:0000256" key="7">
    <source>
        <dbReference type="ARBA" id="ARBA00023010"/>
    </source>
</evidence>
<dbReference type="InterPro" id="IPR001901">
    <property type="entry name" value="Translocase_SecE/Sec61-g"/>
</dbReference>
<proteinExistence type="inferred from homology"/>
<gene>
    <name evidence="9" type="primary">secE</name>
    <name evidence="11" type="ORF">EDD31_1897</name>
</gene>
<evidence type="ECO:0000256" key="10">
    <source>
        <dbReference type="SAM" id="MobiDB-lite"/>
    </source>
</evidence>
<dbReference type="EMBL" id="RKHK01000001">
    <property type="protein sequence ID" value="ROR73510.1"/>
    <property type="molecule type" value="Genomic_DNA"/>
</dbReference>
<dbReference type="PANTHER" id="PTHR33910:SF1">
    <property type="entry name" value="PROTEIN TRANSLOCASE SUBUNIT SECE"/>
    <property type="match status" value="1"/>
</dbReference>
<dbReference type="HAMAP" id="MF_00422">
    <property type="entry name" value="SecE"/>
    <property type="match status" value="1"/>
</dbReference>
<evidence type="ECO:0000256" key="8">
    <source>
        <dbReference type="ARBA" id="ARBA00023136"/>
    </source>
</evidence>
<organism evidence="11 12">
    <name type="scientific">Bogoriella caseilytica</name>
    <dbReference type="NCBI Taxonomy" id="56055"/>
    <lineage>
        <taxon>Bacteria</taxon>
        <taxon>Bacillati</taxon>
        <taxon>Actinomycetota</taxon>
        <taxon>Actinomycetes</taxon>
        <taxon>Micrococcales</taxon>
        <taxon>Bogoriellaceae</taxon>
        <taxon>Bogoriella</taxon>
    </lineage>
</organism>
<dbReference type="GO" id="GO:0043952">
    <property type="term" value="P:protein transport by the Sec complex"/>
    <property type="evidence" value="ECO:0007669"/>
    <property type="project" value="UniProtKB-UniRule"/>
</dbReference>
<comment type="subcellular location">
    <subcellularLocation>
        <location evidence="9">Cell membrane</location>
        <topology evidence="9">Single-pass membrane protein</topology>
    </subcellularLocation>
    <subcellularLocation>
        <location evidence="1">Membrane</location>
    </subcellularLocation>
</comment>
<keyword evidence="6 9" id="KW-1133">Transmembrane helix</keyword>
<dbReference type="GO" id="GO:0005886">
    <property type="term" value="C:plasma membrane"/>
    <property type="evidence" value="ECO:0007669"/>
    <property type="project" value="UniProtKB-SubCell"/>
</dbReference>